<dbReference type="InterPro" id="IPR036390">
    <property type="entry name" value="WH_DNA-bd_sf"/>
</dbReference>
<evidence type="ECO:0000259" key="7">
    <source>
        <dbReference type="PROSITE" id="PS50949"/>
    </source>
</evidence>
<comment type="caution">
    <text evidence="8">The sequence shown here is derived from an EMBL/GenBank/DDBJ whole genome shotgun (WGS) entry which is preliminary data.</text>
</comment>
<evidence type="ECO:0000256" key="3">
    <source>
        <dbReference type="ARBA" id="ARBA00023125"/>
    </source>
</evidence>
<dbReference type="SMART" id="SM00895">
    <property type="entry name" value="FCD"/>
    <property type="match status" value="1"/>
</dbReference>
<dbReference type="SUPFAM" id="SSF48008">
    <property type="entry name" value="GntR ligand-binding domain-like"/>
    <property type="match status" value="1"/>
</dbReference>
<evidence type="ECO:0000256" key="2">
    <source>
        <dbReference type="ARBA" id="ARBA00023015"/>
    </source>
</evidence>
<feature type="domain" description="HTH gntR-type" evidence="7">
    <location>
        <begin position="8"/>
        <end position="76"/>
    </location>
</feature>
<dbReference type="Gene3D" id="1.10.10.10">
    <property type="entry name" value="Winged helix-like DNA-binding domain superfamily/Winged helix DNA-binding domain"/>
    <property type="match status" value="1"/>
</dbReference>
<organism evidence="8 9">
    <name type="scientific">Calditerrivibrio nitroreducens</name>
    <dbReference type="NCBI Taxonomy" id="477976"/>
    <lineage>
        <taxon>Bacteria</taxon>
        <taxon>Pseudomonadati</taxon>
        <taxon>Deferribacterota</taxon>
        <taxon>Deferribacteres</taxon>
        <taxon>Deferribacterales</taxon>
        <taxon>Calditerrivibrionaceae</taxon>
    </lineage>
</organism>
<dbReference type="PROSITE" id="PS50949">
    <property type="entry name" value="HTH_GNTR"/>
    <property type="match status" value="1"/>
</dbReference>
<dbReference type="Pfam" id="PF07729">
    <property type="entry name" value="FCD"/>
    <property type="match status" value="1"/>
</dbReference>
<dbReference type="PANTHER" id="PTHR43537:SF34">
    <property type="entry name" value="PYRUVATE DEHYDROGENASE COMPLEX REPRESSOR"/>
    <property type="match status" value="1"/>
</dbReference>
<accession>A0A2J6WLF2</accession>
<dbReference type="InterPro" id="IPR011711">
    <property type="entry name" value="GntR_C"/>
</dbReference>
<proteinExistence type="predicted"/>
<dbReference type="Proteomes" id="UP000242881">
    <property type="component" value="Unassembled WGS sequence"/>
</dbReference>
<evidence type="ECO:0000256" key="1">
    <source>
        <dbReference type="ARBA" id="ARBA00022491"/>
    </source>
</evidence>
<keyword evidence="1" id="KW-0678">Repressor</keyword>
<evidence type="ECO:0000256" key="4">
    <source>
        <dbReference type="ARBA" id="ARBA00023163"/>
    </source>
</evidence>
<dbReference type="InterPro" id="IPR036388">
    <property type="entry name" value="WH-like_DNA-bd_sf"/>
</dbReference>
<dbReference type="SUPFAM" id="SSF46785">
    <property type="entry name" value="Winged helix' DNA-binding domain"/>
    <property type="match status" value="1"/>
</dbReference>
<dbReference type="RefSeq" id="WP_424606102.1">
    <property type="nucleotide sequence ID" value="NZ_JBNAVA010000011.1"/>
</dbReference>
<evidence type="ECO:0000313" key="8">
    <source>
        <dbReference type="EMBL" id="PMP71190.1"/>
    </source>
</evidence>
<dbReference type="Gene3D" id="1.20.120.530">
    <property type="entry name" value="GntR ligand-binding domain-like"/>
    <property type="match status" value="1"/>
</dbReference>
<dbReference type="CDD" id="cd07377">
    <property type="entry name" value="WHTH_GntR"/>
    <property type="match status" value="1"/>
</dbReference>
<sequence length="235" mass="27228">MFQKIKPKKISDEVYEQIKSIILSGKLKPGERLPPERDLAVEMGVSRTSLREAIQKLEAQGFLYQVQGGGTFVKTITNGILDSAIEEFVKRDEAIFDLMEIRKILETWGAHTAAIRATAEEIDTMSRYLDEMREAKEKGQIGHISDANFHFAISYGTHNVMLIHLMKNLFYWIEKVSYEVRSRMYTNPESHEALFRQHTDIFNAISARDPERAYDAMLVHMHYIVGELKRIYKKK</sequence>
<dbReference type="PRINTS" id="PR00035">
    <property type="entry name" value="HTHGNTR"/>
</dbReference>
<dbReference type="Pfam" id="PF00392">
    <property type="entry name" value="GntR"/>
    <property type="match status" value="1"/>
</dbReference>
<dbReference type="EMBL" id="PNIN01000045">
    <property type="protein sequence ID" value="PMP71190.1"/>
    <property type="molecule type" value="Genomic_DNA"/>
</dbReference>
<gene>
    <name evidence="8" type="ORF">C0187_04500</name>
</gene>
<dbReference type="AlphaFoldDB" id="A0A2J6WLF2"/>
<keyword evidence="3" id="KW-0238">DNA-binding</keyword>
<dbReference type="SMART" id="SM00345">
    <property type="entry name" value="HTH_GNTR"/>
    <property type="match status" value="1"/>
</dbReference>
<dbReference type="PANTHER" id="PTHR43537">
    <property type="entry name" value="TRANSCRIPTIONAL REGULATOR, GNTR FAMILY"/>
    <property type="match status" value="1"/>
</dbReference>
<dbReference type="InterPro" id="IPR008920">
    <property type="entry name" value="TF_FadR/GntR_C"/>
</dbReference>
<evidence type="ECO:0000313" key="9">
    <source>
        <dbReference type="Proteomes" id="UP000242881"/>
    </source>
</evidence>
<keyword evidence="4" id="KW-0804">Transcription</keyword>
<name>A0A2J6WLF2_9BACT</name>
<keyword evidence="2" id="KW-0805">Transcription regulation</keyword>
<dbReference type="InterPro" id="IPR000524">
    <property type="entry name" value="Tscrpt_reg_HTH_GntR"/>
</dbReference>
<comment type="function">
    <text evidence="5">Transcriptional repressor for the pyruvate dehydrogenase complex genes aceEF and lpd.</text>
</comment>
<evidence type="ECO:0000256" key="5">
    <source>
        <dbReference type="ARBA" id="ARBA00037357"/>
    </source>
</evidence>
<dbReference type="GO" id="GO:0003700">
    <property type="term" value="F:DNA-binding transcription factor activity"/>
    <property type="evidence" value="ECO:0007669"/>
    <property type="project" value="InterPro"/>
</dbReference>
<dbReference type="GO" id="GO:0003677">
    <property type="term" value="F:DNA binding"/>
    <property type="evidence" value="ECO:0007669"/>
    <property type="project" value="UniProtKB-KW"/>
</dbReference>
<protein>
    <recommendedName>
        <fullName evidence="6">Pyruvate dehydrogenase complex repressor</fullName>
    </recommendedName>
</protein>
<reference evidence="8 9" key="1">
    <citation type="submission" date="2018-01" db="EMBL/GenBank/DDBJ databases">
        <title>Metagenomic assembled genomes from two thermal pools in the Uzon Caldera, Kamchatka, Russia.</title>
        <authorList>
            <person name="Wilkins L."/>
            <person name="Ettinger C."/>
        </authorList>
    </citation>
    <scope>NUCLEOTIDE SEQUENCE [LARGE SCALE GENOMIC DNA]</scope>
    <source>
        <strain evidence="8">ZAV-05</strain>
    </source>
</reference>
<evidence type="ECO:0000256" key="6">
    <source>
        <dbReference type="ARBA" id="ARBA00039592"/>
    </source>
</evidence>